<dbReference type="CDD" id="cd00517">
    <property type="entry name" value="ATPS"/>
    <property type="match status" value="1"/>
</dbReference>
<dbReference type="Gene3D" id="3.40.50.300">
    <property type="entry name" value="P-loop containing nucleotide triphosphate hydrolases"/>
    <property type="match status" value="1"/>
</dbReference>
<dbReference type="AlphaFoldDB" id="A0AAV1MBC2"/>
<keyword evidence="6" id="KW-0150">Chloroplast</keyword>
<dbReference type="Gene3D" id="3.10.400.10">
    <property type="entry name" value="Sulfate adenylyltransferase"/>
    <property type="match status" value="1"/>
</dbReference>
<feature type="domain" description="Sulphate adenylyltransferase catalytic" evidence="17">
    <location>
        <begin position="407"/>
        <end position="629"/>
    </location>
</feature>
<evidence type="ECO:0000256" key="12">
    <source>
        <dbReference type="ARBA" id="ARBA00022840"/>
    </source>
</evidence>
<evidence type="ECO:0000259" key="17">
    <source>
        <dbReference type="Pfam" id="PF01747"/>
    </source>
</evidence>
<evidence type="ECO:0000259" key="18">
    <source>
        <dbReference type="Pfam" id="PF14306"/>
    </source>
</evidence>
<dbReference type="InterPro" id="IPR027417">
    <property type="entry name" value="P-loop_NTPase"/>
</dbReference>
<dbReference type="Proteomes" id="UP001314205">
    <property type="component" value="Unassembled WGS sequence"/>
</dbReference>
<evidence type="ECO:0000256" key="13">
    <source>
        <dbReference type="ARBA" id="ARBA00022946"/>
    </source>
</evidence>
<feature type="domain" description="ATP-sulfurylase PUA-like" evidence="18">
    <location>
        <begin position="243"/>
        <end position="398"/>
    </location>
</feature>
<dbReference type="Pfam" id="PF01747">
    <property type="entry name" value="ATP-sulfurylase"/>
    <property type="match status" value="1"/>
</dbReference>
<evidence type="ECO:0000256" key="10">
    <source>
        <dbReference type="ARBA" id="ARBA00022741"/>
    </source>
</evidence>
<keyword evidence="10" id="KW-0547">Nucleotide-binding</keyword>
<keyword evidence="8" id="KW-0808">Transferase</keyword>
<evidence type="ECO:0000256" key="14">
    <source>
        <dbReference type="ARBA" id="ARBA00037980"/>
    </source>
</evidence>
<dbReference type="GO" id="GO:0000103">
    <property type="term" value="P:sulfate assimilation"/>
    <property type="evidence" value="ECO:0007669"/>
    <property type="project" value="InterPro"/>
</dbReference>
<dbReference type="NCBIfam" id="NF003013">
    <property type="entry name" value="PRK03846.1"/>
    <property type="match status" value="1"/>
</dbReference>
<dbReference type="InterPro" id="IPR015947">
    <property type="entry name" value="PUA-like_sf"/>
</dbReference>
<keyword evidence="20" id="KW-1185">Reference proteome</keyword>
<comment type="similarity">
    <text evidence="5">In the C-terminal section; belongs to the sulfate adenylyltransferase family.</text>
</comment>
<reference evidence="19 20" key="1">
    <citation type="submission" date="2023-11" db="EMBL/GenBank/DDBJ databases">
        <authorList>
            <person name="Hedman E."/>
            <person name="Englund M."/>
            <person name="Stromberg M."/>
            <person name="Nyberg Akerstrom W."/>
            <person name="Nylinder S."/>
            <person name="Jareborg N."/>
            <person name="Kallberg Y."/>
            <person name="Kronander E."/>
        </authorList>
    </citation>
    <scope>NUCLEOTIDE SEQUENCE [LARGE SCALE GENOMIC DNA]</scope>
</reference>
<dbReference type="Pfam" id="PF01583">
    <property type="entry name" value="APS_kinase"/>
    <property type="match status" value="1"/>
</dbReference>
<evidence type="ECO:0000256" key="6">
    <source>
        <dbReference type="ARBA" id="ARBA00022528"/>
    </source>
</evidence>
<dbReference type="InterPro" id="IPR025980">
    <property type="entry name" value="ATP-Sase_PUA-like_dom"/>
</dbReference>
<evidence type="ECO:0000313" key="19">
    <source>
        <dbReference type="EMBL" id="CAK1604470.1"/>
    </source>
</evidence>
<evidence type="ECO:0000259" key="16">
    <source>
        <dbReference type="Pfam" id="PF01583"/>
    </source>
</evidence>
<organism evidence="19 20">
    <name type="scientific">Parnassius mnemosyne</name>
    <name type="common">clouded apollo</name>
    <dbReference type="NCBI Taxonomy" id="213953"/>
    <lineage>
        <taxon>Eukaryota</taxon>
        <taxon>Metazoa</taxon>
        <taxon>Ecdysozoa</taxon>
        <taxon>Arthropoda</taxon>
        <taxon>Hexapoda</taxon>
        <taxon>Insecta</taxon>
        <taxon>Pterygota</taxon>
        <taxon>Neoptera</taxon>
        <taxon>Endopterygota</taxon>
        <taxon>Lepidoptera</taxon>
        <taxon>Glossata</taxon>
        <taxon>Ditrysia</taxon>
        <taxon>Papilionoidea</taxon>
        <taxon>Papilionidae</taxon>
        <taxon>Parnassiinae</taxon>
        <taxon>Parnassini</taxon>
        <taxon>Parnassius</taxon>
        <taxon>Driopa</taxon>
    </lineage>
</organism>
<comment type="pathway">
    <text evidence="3">Sulfur metabolism; sulfate assimilation.</text>
</comment>
<dbReference type="InterPro" id="IPR002650">
    <property type="entry name" value="Sulphate_adenylyltransferase"/>
</dbReference>
<comment type="catalytic activity">
    <reaction evidence="15">
        <text>sulfate + ATP + H(+) = adenosine 5'-phosphosulfate + diphosphate</text>
        <dbReference type="Rhea" id="RHEA:18133"/>
        <dbReference type="ChEBI" id="CHEBI:15378"/>
        <dbReference type="ChEBI" id="CHEBI:16189"/>
        <dbReference type="ChEBI" id="CHEBI:30616"/>
        <dbReference type="ChEBI" id="CHEBI:33019"/>
        <dbReference type="ChEBI" id="CHEBI:58243"/>
        <dbReference type="EC" id="2.7.7.4"/>
    </reaction>
</comment>
<evidence type="ECO:0000256" key="2">
    <source>
        <dbReference type="ARBA" id="ARBA00005048"/>
    </source>
</evidence>
<dbReference type="HAMAP" id="MF_00065">
    <property type="entry name" value="Adenylyl_sulf_kinase"/>
    <property type="match status" value="1"/>
</dbReference>
<dbReference type="InterPro" id="IPR014729">
    <property type="entry name" value="Rossmann-like_a/b/a_fold"/>
</dbReference>
<evidence type="ECO:0000256" key="5">
    <source>
        <dbReference type="ARBA" id="ARBA00009290"/>
    </source>
</evidence>
<keyword evidence="11" id="KW-0418">Kinase</keyword>
<dbReference type="NCBIfam" id="TIGR00455">
    <property type="entry name" value="apsK"/>
    <property type="match status" value="1"/>
</dbReference>
<name>A0AAV1MBC2_9NEOP</name>
<comment type="subcellular location">
    <subcellularLocation>
        <location evidence="1">Plastid</location>
        <location evidence="1">Chloroplast</location>
    </subcellularLocation>
</comment>
<evidence type="ECO:0000256" key="9">
    <source>
        <dbReference type="ARBA" id="ARBA00022695"/>
    </source>
</evidence>
<dbReference type="PANTHER" id="PTHR11055">
    <property type="entry name" value="BIFUNCTIONAL 3'-PHOSPHOADENOSINE 5'-PHOSPHOSULFATE SYNTHASE"/>
    <property type="match status" value="1"/>
</dbReference>
<comment type="similarity">
    <text evidence="4">In the N-terminal section; belongs to the APS kinase family.</text>
</comment>
<dbReference type="SUPFAM" id="SSF52374">
    <property type="entry name" value="Nucleotidylyl transferase"/>
    <property type="match status" value="1"/>
</dbReference>
<evidence type="ECO:0000256" key="4">
    <source>
        <dbReference type="ARBA" id="ARBA00007268"/>
    </source>
</evidence>
<dbReference type="EMBL" id="CAVLGL010000159">
    <property type="protein sequence ID" value="CAK1604470.1"/>
    <property type="molecule type" value="Genomic_DNA"/>
</dbReference>
<keyword evidence="13" id="KW-0809">Transit peptide</keyword>
<dbReference type="InterPro" id="IPR002891">
    <property type="entry name" value="APS"/>
</dbReference>
<gene>
    <name evidence="19" type="ORF">PARMNEM_LOCUS22682</name>
</gene>
<dbReference type="Pfam" id="PF14306">
    <property type="entry name" value="PUA_2"/>
    <property type="match status" value="1"/>
</dbReference>
<dbReference type="GO" id="GO:0004020">
    <property type="term" value="F:adenylylsulfate kinase activity"/>
    <property type="evidence" value="ECO:0007669"/>
    <property type="project" value="InterPro"/>
</dbReference>
<evidence type="ECO:0000256" key="11">
    <source>
        <dbReference type="ARBA" id="ARBA00022777"/>
    </source>
</evidence>
<dbReference type="SUPFAM" id="SSF52540">
    <property type="entry name" value="P-loop containing nucleoside triphosphate hydrolases"/>
    <property type="match status" value="1"/>
</dbReference>
<dbReference type="SUPFAM" id="SSF88697">
    <property type="entry name" value="PUA domain-like"/>
    <property type="match status" value="1"/>
</dbReference>
<evidence type="ECO:0000313" key="20">
    <source>
        <dbReference type="Proteomes" id="UP001314205"/>
    </source>
</evidence>
<comment type="caution">
    <text evidence="19">The sequence shown here is derived from an EMBL/GenBank/DDBJ whole genome shotgun (WGS) entry which is preliminary data.</text>
</comment>
<feature type="domain" description="APS kinase" evidence="16">
    <location>
        <begin position="57"/>
        <end position="209"/>
    </location>
</feature>
<evidence type="ECO:0000256" key="3">
    <source>
        <dbReference type="ARBA" id="ARBA00005050"/>
    </source>
</evidence>
<sequence>MEERNRKVAEAYEKFKINQWSNGGSITCAQVATNVVEQKHQVSRAKRSKALGSRAFRGSTVWFTGLSGAGKTSIAFALEAYLVSKGIPAYGLDGDNIRTGLNKNLGFSKEDREENIRRVAEVAKLFADSGVVCLCSFVSPFAEDREIARRIHTDSQLPFFEVFIDTPLEVCEQRDTKGLYKKAREGQIKGFTGITQDYERPEAPELVIQTVGQTIEESTMEVIRLLESQGIIPIFSSQTNNQGVEELFIYGNRLTSAMEEAATLPEIELTDLDLQWVQVLSEGWAYPLKGFMRETEYLQALHSNCMTTADGRLVNQSVPVVLAVSNADKERLAGASALALRHSGRCVAVLRAPEFYPHRKPERCARQFGIYHTGHPYIKMIEESGDWLVGGNLEVFERIRWNDGLDSYRLTPNELRQKFQEIGADAVFAFQLRNPIHNGHALLMQDTQRQLIERGFKKPVLLLHPLGGWTKDDDVPLEVRINQHKAVLNEGVLDPKSTVLAIFPSPMMYAGPTEVQWHAKCRMNAGANHYIVGRDPAGLPHPARAGDLYDPRHGAMLLKVAPGLNDLEIIPFRVAAYDTSVGKMAFFDPTRKEDFDFISGTRMRGLAKAGKEPPKGFMAPTAWKILSEYYQSLKSKMDTN</sequence>
<dbReference type="CDD" id="cd02027">
    <property type="entry name" value="APSK"/>
    <property type="match status" value="1"/>
</dbReference>
<dbReference type="InterPro" id="IPR024951">
    <property type="entry name" value="Sulfurylase_cat_dom"/>
</dbReference>
<evidence type="ECO:0000256" key="15">
    <source>
        <dbReference type="ARBA" id="ARBA00049370"/>
    </source>
</evidence>
<keyword evidence="9" id="KW-0548">Nucleotidyltransferase</keyword>
<accession>A0AAV1MBC2</accession>
<comment type="similarity">
    <text evidence="14">Belongs to the sulfate adenylyltransferase family.</text>
</comment>
<keyword evidence="12" id="KW-0067">ATP-binding</keyword>
<proteinExistence type="inferred from homology"/>
<dbReference type="GO" id="GO:0004781">
    <property type="term" value="F:sulfate adenylyltransferase (ATP) activity"/>
    <property type="evidence" value="ECO:0007669"/>
    <property type="project" value="UniProtKB-EC"/>
</dbReference>
<evidence type="ECO:0000256" key="1">
    <source>
        <dbReference type="ARBA" id="ARBA00004229"/>
    </source>
</evidence>
<dbReference type="InterPro" id="IPR059117">
    <property type="entry name" value="APS_kinase_dom"/>
</dbReference>
<dbReference type="GO" id="GO:0005524">
    <property type="term" value="F:ATP binding"/>
    <property type="evidence" value="ECO:0007669"/>
    <property type="project" value="UniProtKB-KW"/>
</dbReference>
<evidence type="ECO:0000256" key="7">
    <source>
        <dbReference type="ARBA" id="ARBA00022640"/>
    </source>
</evidence>
<comment type="pathway">
    <text evidence="2">Sulfur metabolism; hydrogen sulfide biosynthesis; sulfite from sulfate: step 1/3.</text>
</comment>
<dbReference type="FunFam" id="3.10.400.10:FF:000002">
    <property type="entry name" value="ATP sulfurylase 2"/>
    <property type="match status" value="1"/>
</dbReference>
<dbReference type="PANTHER" id="PTHR11055:SF1">
    <property type="entry name" value="PAPS SYNTHETASE, ISOFORM D"/>
    <property type="match status" value="1"/>
</dbReference>
<dbReference type="FunFam" id="3.40.50.620:FF:000006">
    <property type="entry name" value="bifunctional 3'-phosphoadenosine 5'-phosphosulfate synthase 1"/>
    <property type="match status" value="1"/>
</dbReference>
<dbReference type="GO" id="GO:0050428">
    <property type="term" value="P:3'-phosphoadenosine 5'-phosphosulfate biosynthetic process"/>
    <property type="evidence" value="ECO:0007669"/>
    <property type="project" value="TreeGrafter"/>
</dbReference>
<dbReference type="NCBIfam" id="TIGR00339">
    <property type="entry name" value="sopT"/>
    <property type="match status" value="1"/>
</dbReference>
<protein>
    <submittedName>
        <fullName evidence="19">Uncharacterized protein</fullName>
    </submittedName>
</protein>
<keyword evidence="7" id="KW-0934">Plastid</keyword>
<evidence type="ECO:0000256" key="8">
    <source>
        <dbReference type="ARBA" id="ARBA00022679"/>
    </source>
</evidence>
<dbReference type="Gene3D" id="3.40.50.620">
    <property type="entry name" value="HUPs"/>
    <property type="match status" value="1"/>
</dbReference>